<gene>
    <name evidence="2" type="ORF">GUJ93_ZPchr0002g24336</name>
</gene>
<organism evidence="2 3">
    <name type="scientific">Zizania palustris</name>
    <name type="common">Northern wild rice</name>
    <dbReference type="NCBI Taxonomy" id="103762"/>
    <lineage>
        <taxon>Eukaryota</taxon>
        <taxon>Viridiplantae</taxon>
        <taxon>Streptophyta</taxon>
        <taxon>Embryophyta</taxon>
        <taxon>Tracheophyta</taxon>
        <taxon>Spermatophyta</taxon>
        <taxon>Magnoliopsida</taxon>
        <taxon>Liliopsida</taxon>
        <taxon>Poales</taxon>
        <taxon>Poaceae</taxon>
        <taxon>BOP clade</taxon>
        <taxon>Oryzoideae</taxon>
        <taxon>Oryzeae</taxon>
        <taxon>Zizaniinae</taxon>
        <taxon>Zizania</taxon>
    </lineage>
</organism>
<evidence type="ECO:0000313" key="3">
    <source>
        <dbReference type="Proteomes" id="UP000729402"/>
    </source>
</evidence>
<keyword evidence="1" id="KW-0812">Transmembrane</keyword>
<protein>
    <submittedName>
        <fullName evidence="2">Uncharacterized protein</fullName>
    </submittedName>
</protein>
<sequence length="174" mass="19416">MIVAQLSGAQRGHVRNCGFGIILMMVSSEMSKSLTTWLMSKVDVSNGTLKIFGKSIAIKLLVPKMLGIPNAAKKVILSKYIDPVTEEKFTNKGSGQNVVDTMKQMQTKENKDDFIVAFMLVILALYRASGTNLYVNREYLLVLKYGKGIKEFNWCDHVADCLIEGDKRNEGMQT</sequence>
<evidence type="ECO:0000256" key="1">
    <source>
        <dbReference type="SAM" id="Phobius"/>
    </source>
</evidence>
<dbReference type="PANTHER" id="PTHR34835:SF82">
    <property type="entry name" value="OS01G0826651 PROTEIN"/>
    <property type="match status" value="1"/>
</dbReference>
<dbReference type="EMBL" id="JAAALK010000287">
    <property type="protein sequence ID" value="KAG8060853.1"/>
    <property type="molecule type" value="Genomic_DNA"/>
</dbReference>
<accession>A0A8J5S0E8</accession>
<dbReference type="OrthoDB" id="681927at2759"/>
<keyword evidence="1" id="KW-0472">Membrane</keyword>
<feature type="transmembrane region" description="Helical" evidence="1">
    <location>
        <begin position="114"/>
        <end position="135"/>
    </location>
</feature>
<reference evidence="2" key="1">
    <citation type="journal article" date="2021" name="bioRxiv">
        <title>Whole Genome Assembly and Annotation of Northern Wild Rice, Zizania palustris L., Supports a Whole Genome Duplication in the Zizania Genus.</title>
        <authorList>
            <person name="Haas M."/>
            <person name="Kono T."/>
            <person name="Macchietto M."/>
            <person name="Millas R."/>
            <person name="McGilp L."/>
            <person name="Shao M."/>
            <person name="Duquette J."/>
            <person name="Hirsch C.N."/>
            <person name="Kimball J."/>
        </authorList>
    </citation>
    <scope>NUCLEOTIDE SEQUENCE</scope>
    <source>
        <tissue evidence="2">Fresh leaf tissue</tissue>
    </source>
</reference>
<dbReference type="PANTHER" id="PTHR34835">
    <property type="entry name" value="OS07G0283600 PROTEIN-RELATED"/>
    <property type="match status" value="1"/>
</dbReference>
<reference evidence="2" key="2">
    <citation type="submission" date="2021-02" db="EMBL/GenBank/DDBJ databases">
        <authorList>
            <person name="Kimball J.A."/>
            <person name="Haas M.W."/>
            <person name="Macchietto M."/>
            <person name="Kono T."/>
            <person name="Duquette J."/>
            <person name="Shao M."/>
        </authorList>
    </citation>
    <scope>NUCLEOTIDE SEQUENCE</scope>
    <source>
        <tissue evidence="2">Fresh leaf tissue</tissue>
    </source>
</reference>
<name>A0A8J5S0E8_ZIZPA</name>
<proteinExistence type="predicted"/>
<dbReference type="Proteomes" id="UP000729402">
    <property type="component" value="Unassembled WGS sequence"/>
</dbReference>
<keyword evidence="1" id="KW-1133">Transmembrane helix</keyword>
<comment type="caution">
    <text evidence="2">The sequence shown here is derived from an EMBL/GenBank/DDBJ whole genome shotgun (WGS) entry which is preliminary data.</text>
</comment>
<dbReference type="AlphaFoldDB" id="A0A8J5S0E8"/>
<keyword evidence="3" id="KW-1185">Reference proteome</keyword>
<evidence type="ECO:0000313" key="2">
    <source>
        <dbReference type="EMBL" id="KAG8060853.1"/>
    </source>
</evidence>